<evidence type="ECO:0000313" key="2">
    <source>
        <dbReference type="Proteomes" id="UP000325811"/>
    </source>
</evidence>
<dbReference type="EMBL" id="LR699554">
    <property type="protein sequence ID" value="VVD31432.1"/>
    <property type="molecule type" value="Genomic_DNA"/>
</dbReference>
<reference evidence="1 2" key="1">
    <citation type="submission" date="2019-08" db="EMBL/GenBank/DDBJ databases">
        <authorList>
            <person name="Herpell B J."/>
        </authorList>
    </citation>
    <scope>NUCLEOTIDE SEQUENCE [LARGE SCALE GENOMIC DNA]</scope>
    <source>
        <strain evidence="2">Msb3</strain>
    </source>
</reference>
<dbReference type="Gene3D" id="2.60.120.1140">
    <property type="entry name" value="Protein of unknown function DUF192"/>
    <property type="match status" value="1"/>
</dbReference>
<dbReference type="InterPro" id="IPR003795">
    <property type="entry name" value="DUF192"/>
</dbReference>
<gene>
    <name evidence="1" type="ORF">PDMSB3_0129</name>
</gene>
<organism evidence="1 2">
    <name type="scientific">Paraburkholderia dioscoreae</name>
    <dbReference type="NCBI Taxonomy" id="2604047"/>
    <lineage>
        <taxon>Bacteria</taxon>
        <taxon>Pseudomonadati</taxon>
        <taxon>Pseudomonadota</taxon>
        <taxon>Betaproteobacteria</taxon>
        <taxon>Burkholderiales</taxon>
        <taxon>Burkholderiaceae</taxon>
        <taxon>Paraburkholderia</taxon>
    </lineage>
</organism>
<evidence type="ECO:0008006" key="3">
    <source>
        <dbReference type="Google" id="ProtNLM"/>
    </source>
</evidence>
<sequence>MKSARLHVRGHDIGVEVSITGTARERMRGLLGRAALAYGEALLLDRCGSVHTFGMRFAIDVLFLDRHQRVVAIHHDVPKGRMLFSLRATHTLEMPAHSARRYELAIGDSLVFEATS</sequence>
<dbReference type="Proteomes" id="UP000325811">
    <property type="component" value="Chromosome II"/>
</dbReference>
<evidence type="ECO:0000313" key="1">
    <source>
        <dbReference type="EMBL" id="VVD31432.1"/>
    </source>
</evidence>
<proteinExistence type="predicted"/>
<dbReference type="AlphaFoldDB" id="A0A5Q4YWZ6"/>
<dbReference type="InterPro" id="IPR038695">
    <property type="entry name" value="Saro_0823-like_sf"/>
</dbReference>
<name>A0A5Q4YWZ6_9BURK</name>
<dbReference type="Pfam" id="PF02643">
    <property type="entry name" value="DUF192"/>
    <property type="match status" value="1"/>
</dbReference>
<accession>A0A5Q4YWZ6</accession>
<dbReference type="RefSeq" id="WP_007178751.1">
    <property type="nucleotide sequence ID" value="NZ_LR699554.1"/>
</dbReference>
<protein>
    <recommendedName>
        <fullName evidence="3">DUF192 domain-containing protein</fullName>
    </recommendedName>
</protein>
<dbReference type="KEGG" id="pdio:PDMSB3_0129.1"/>
<keyword evidence="2" id="KW-1185">Reference proteome</keyword>